<dbReference type="GO" id="GO:0030497">
    <property type="term" value="P:fatty acid elongation"/>
    <property type="evidence" value="ECO:0007669"/>
    <property type="project" value="UniProtKB-ARBA"/>
</dbReference>
<accession>A0A2H0LW95</accession>
<evidence type="ECO:0000256" key="9">
    <source>
        <dbReference type="NCBIfam" id="TIGR03150"/>
    </source>
</evidence>
<keyword evidence="6" id="KW-0443">Lipid metabolism</keyword>
<keyword evidence="10" id="KW-0597">Phosphoprotein</keyword>
<protein>
    <recommendedName>
        <fullName evidence="9">Beta-ketoacyl-ACP synthase II</fullName>
        <ecNumber evidence="9">2.3.1.179</ecNumber>
    </recommendedName>
</protein>
<dbReference type="SMART" id="SM00448">
    <property type="entry name" value="REC"/>
    <property type="match status" value="1"/>
</dbReference>
<dbReference type="Pfam" id="PF00109">
    <property type="entry name" value="ketoacyl-synt"/>
    <property type="match status" value="1"/>
</dbReference>
<dbReference type="FunFam" id="3.40.47.10:FF:000018">
    <property type="entry name" value="3-oxoacyl-[acyl-carrier-protein] synthase 2"/>
    <property type="match status" value="1"/>
</dbReference>
<dbReference type="EC" id="2.3.1.179" evidence="9"/>
<dbReference type="GO" id="GO:0004315">
    <property type="term" value="F:3-oxoacyl-[acyl-carrier-protein] synthase activity"/>
    <property type="evidence" value="ECO:0007669"/>
    <property type="project" value="UniProtKB-UniRule"/>
</dbReference>
<dbReference type="InterPro" id="IPR011006">
    <property type="entry name" value="CheY-like_superfamily"/>
</dbReference>
<dbReference type="PROSITE" id="PS00606">
    <property type="entry name" value="KS3_1"/>
    <property type="match status" value="1"/>
</dbReference>
<keyword evidence="3" id="KW-0444">Lipid biosynthesis</keyword>
<evidence type="ECO:0000256" key="1">
    <source>
        <dbReference type="ARBA" id="ARBA00005194"/>
    </source>
</evidence>
<dbReference type="EMBL" id="PCWA01000092">
    <property type="protein sequence ID" value="PIQ88699.1"/>
    <property type="molecule type" value="Genomic_DNA"/>
</dbReference>
<dbReference type="Gene3D" id="3.40.47.10">
    <property type="match status" value="2"/>
</dbReference>
<feature type="domain" description="Response regulatory" evidence="12">
    <location>
        <begin position="4"/>
        <end position="121"/>
    </location>
</feature>
<comment type="caution">
    <text evidence="14">The sequence shown here is derived from an EMBL/GenBank/DDBJ whole genome shotgun (WGS) entry which is preliminary data.</text>
</comment>
<dbReference type="InterPro" id="IPR014030">
    <property type="entry name" value="Ketoacyl_synth_N"/>
</dbReference>
<dbReference type="InterPro" id="IPR001789">
    <property type="entry name" value="Sig_transdc_resp-reg_receiver"/>
</dbReference>
<evidence type="ECO:0000256" key="6">
    <source>
        <dbReference type="ARBA" id="ARBA00023098"/>
    </source>
</evidence>
<gene>
    <name evidence="14" type="primary">fabF</name>
    <name evidence="14" type="ORF">COV72_07160</name>
</gene>
<dbReference type="InterPro" id="IPR016039">
    <property type="entry name" value="Thiolase-like"/>
</dbReference>
<evidence type="ECO:0000259" key="13">
    <source>
        <dbReference type="PROSITE" id="PS52004"/>
    </source>
</evidence>
<evidence type="ECO:0000256" key="11">
    <source>
        <dbReference type="RuleBase" id="RU003694"/>
    </source>
</evidence>
<evidence type="ECO:0000256" key="3">
    <source>
        <dbReference type="ARBA" id="ARBA00022516"/>
    </source>
</evidence>
<dbReference type="InterPro" id="IPR018201">
    <property type="entry name" value="Ketoacyl_synth_AS"/>
</dbReference>
<proteinExistence type="inferred from homology"/>
<dbReference type="CDD" id="cd00834">
    <property type="entry name" value="KAS_I_II"/>
    <property type="match status" value="1"/>
</dbReference>
<dbReference type="Pfam" id="PF00072">
    <property type="entry name" value="Response_reg"/>
    <property type="match status" value="1"/>
</dbReference>
<dbReference type="InterPro" id="IPR000794">
    <property type="entry name" value="Beta-ketoacyl_synthase"/>
</dbReference>
<dbReference type="InterPro" id="IPR017568">
    <property type="entry name" value="3-oxoacyl-ACP_synth-2"/>
</dbReference>
<dbReference type="InterPro" id="IPR020841">
    <property type="entry name" value="PKS_Beta-ketoAc_synthase_dom"/>
</dbReference>
<dbReference type="PANTHER" id="PTHR11712:SF336">
    <property type="entry name" value="3-OXOACYL-[ACYL-CARRIER-PROTEIN] SYNTHASE, MITOCHONDRIAL"/>
    <property type="match status" value="1"/>
</dbReference>
<evidence type="ECO:0000259" key="12">
    <source>
        <dbReference type="PROSITE" id="PS50110"/>
    </source>
</evidence>
<dbReference type="AlphaFoldDB" id="A0A2H0LW95"/>
<dbReference type="PANTHER" id="PTHR11712">
    <property type="entry name" value="POLYKETIDE SYNTHASE-RELATED"/>
    <property type="match status" value="1"/>
</dbReference>
<evidence type="ECO:0000313" key="15">
    <source>
        <dbReference type="Proteomes" id="UP000229641"/>
    </source>
</evidence>
<evidence type="ECO:0000256" key="4">
    <source>
        <dbReference type="ARBA" id="ARBA00022679"/>
    </source>
</evidence>
<dbReference type="GO" id="GO:0005829">
    <property type="term" value="C:cytosol"/>
    <property type="evidence" value="ECO:0007669"/>
    <property type="project" value="TreeGrafter"/>
</dbReference>
<dbReference type="PROSITE" id="PS50110">
    <property type="entry name" value="RESPONSE_REGULATORY"/>
    <property type="match status" value="1"/>
</dbReference>
<dbReference type="Proteomes" id="UP000229641">
    <property type="component" value="Unassembled WGS sequence"/>
</dbReference>
<comment type="similarity">
    <text evidence="2 11">Belongs to the thiolase-like superfamily. Beta-ketoacyl-ACP synthases family.</text>
</comment>
<sequence length="534" mass="57902">MPKNILVIDDDPQVLNSLEKLFKKENYTVVKASSGKEAFEKVEFQCFDLVIADIRMPGIDGVETAKKIKQIQKEKGRGDIPVLFITGYADLAANAEAEQLGEVVLKPFDVENLLNRVKAQSGKRRVVITGLGVVAPNGIGKDEFWEANINGKSGVDRILSFDVSQLNSKIAAQVKDFDPLKYMPKLLAKKADRFTQFGIAASKLALEDSGLDLEKEDRGHIGVSIGTGLGGMLYHEEVVLQMHKDKFSKVDPLSVPKITSNAASSNAAILFSLSGPNATMSTACAAGAHGIGYAYDLIKLNRADIMFAGGAEAPITPFTLCTFDALRVLSTRNDSPHEASRPFDKERDGFVMGEGAGVVILEELEHAKKRNAHIYAEIIGYSLTSGAHHMVIPASEGKDISRTISLALKDANIEPQKIDYINAHGTSTQANDRAETRAIKEVFGNYAYKVPISSTKSMIGHSLGASGAIGVIVCLLTIENNIIPPTINYKYKDPECDLDYVPNEARKAKVDFALTNAFGFGNNNISIVIKRLGE</sequence>
<dbReference type="InterPro" id="IPR014031">
    <property type="entry name" value="Ketoacyl_synth_C"/>
</dbReference>
<evidence type="ECO:0000256" key="2">
    <source>
        <dbReference type="ARBA" id="ARBA00008467"/>
    </source>
</evidence>
<evidence type="ECO:0000313" key="14">
    <source>
        <dbReference type="EMBL" id="PIQ88699.1"/>
    </source>
</evidence>
<organism evidence="14 15">
    <name type="scientific">Candidatus Ghiorseimicrobium undicola</name>
    <dbReference type="NCBI Taxonomy" id="1974746"/>
    <lineage>
        <taxon>Bacteria</taxon>
        <taxon>Pseudomonadati</taxon>
        <taxon>Candidatus Omnitrophota</taxon>
        <taxon>Candidatus Ghiorseimicrobium</taxon>
    </lineage>
</organism>
<evidence type="ECO:0000256" key="8">
    <source>
        <dbReference type="ARBA" id="ARBA00023315"/>
    </source>
</evidence>
<evidence type="ECO:0000256" key="7">
    <source>
        <dbReference type="ARBA" id="ARBA00023160"/>
    </source>
</evidence>
<keyword evidence="4 11" id="KW-0808">Transferase</keyword>
<name>A0A2H0LW95_9BACT</name>
<dbReference type="SUPFAM" id="SSF53901">
    <property type="entry name" value="Thiolase-like"/>
    <property type="match status" value="2"/>
</dbReference>
<dbReference type="PROSITE" id="PS52004">
    <property type="entry name" value="KS3_2"/>
    <property type="match status" value="1"/>
</dbReference>
<reference evidence="14 15" key="1">
    <citation type="submission" date="2017-09" db="EMBL/GenBank/DDBJ databases">
        <title>Depth-based differentiation of microbial function through sediment-hosted aquifers and enrichment of novel symbionts in the deep terrestrial subsurface.</title>
        <authorList>
            <person name="Probst A.J."/>
            <person name="Ladd B."/>
            <person name="Jarett J.K."/>
            <person name="Geller-Mcgrath D.E."/>
            <person name="Sieber C.M."/>
            <person name="Emerson J.B."/>
            <person name="Anantharaman K."/>
            <person name="Thomas B.C."/>
            <person name="Malmstrom R."/>
            <person name="Stieglmeier M."/>
            <person name="Klingl A."/>
            <person name="Woyke T."/>
            <person name="Ryan C.M."/>
            <person name="Banfield J.F."/>
        </authorList>
    </citation>
    <scope>NUCLEOTIDE SEQUENCE [LARGE SCALE GENOMIC DNA]</scope>
    <source>
        <strain evidence="14">CG11_big_fil_rev_8_21_14_0_20_42_13</strain>
    </source>
</reference>
<dbReference type="Pfam" id="PF02801">
    <property type="entry name" value="Ketoacyl-synt_C"/>
    <property type="match status" value="1"/>
</dbReference>
<keyword evidence="8" id="KW-0012">Acyltransferase</keyword>
<dbReference type="GO" id="GO:0000160">
    <property type="term" value="P:phosphorelay signal transduction system"/>
    <property type="evidence" value="ECO:0007669"/>
    <property type="project" value="InterPro"/>
</dbReference>
<dbReference type="FunFam" id="3.40.47.10:FF:000029">
    <property type="entry name" value="3-oxoacyl-[acyl-carrier-protein] synthase 1"/>
    <property type="match status" value="1"/>
</dbReference>
<dbReference type="NCBIfam" id="NF005589">
    <property type="entry name" value="PRK07314.1"/>
    <property type="match status" value="1"/>
</dbReference>
<comment type="pathway">
    <text evidence="1">Lipid metabolism; fatty acid biosynthesis.</text>
</comment>
<evidence type="ECO:0000256" key="5">
    <source>
        <dbReference type="ARBA" id="ARBA00022832"/>
    </source>
</evidence>
<keyword evidence="5" id="KW-0276">Fatty acid metabolism</keyword>
<dbReference type="SUPFAM" id="SSF52172">
    <property type="entry name" value="CheY-like"/>
    <property type="match status" value="1"/>
</dbReference>
<dbReference type="UniPathway" id="UPA00094"/>
<keyword evidence="7" id="KW-0275">Fatty acid biosynthesis</keyword>
<evidence type="ECO:0000256" key="10">
    <source>
        <dbReference type="PROSITE-ProRule" id="PRU00169"/>
    </source>
</evidence>
<feature type="domain" description="Ketosynthase family 3 (KS3)" evidence="13">
    <location>
        <begin position="123"/>
        <end position="531"/>
    </location>
</feature>
<dbReference type="Gene3D" id="3.40.50.2300">
    <property type="match status" value="1"/>
</dbReference>
<feature type="modified residue" description="4-aspartylphosphate" evidence="10">
    <location>
        <position position="53"/>
    </location>
</feature>
<dbReference type="NCBIfam" id="TIGR03150">
    <property type="entry name" value="fabF"/>
    <property type="match status" value="1"/>
</dbReference>
<dbReference type="SMART" id="SM00825">
    <property type="entry name" value="PKS_KS"/>
    <property type="match status" value="1"/>
</dbReference>